<dbReference type="EMBL" id="LNQP01000039">
    <property type="protein sequence ID" value="KSU87653.1"/>
    <property type="molecule type" value="Genomic_DNA"/>
</dbReference>
<organism evidence="2 3">
    <name type="scientific">Priestia veravalensis</name>
    <dbReference type="NCBI Taxonomy" id="1414648"/>
    <lineage>
        <taxon>Bacteria</taxon>
        <taxon>Bacillati</taxon>
        <taxon>Bacillota</taxon>
        <taxon>Bacilli</taxon>
        <taxon>Bacillales</taxon>
        <taxon>Bacillaceae</taxon>
        <taxon>Priestia</taxon>
    </lineage>
</organism>
<keyword evidence="3" id="KW-1185">Reference proteome</keyword>
<accession>A0A0V8JKQ2</accession>
<keyword evidence="1" id="KW-1133">Transmembrane helix</keyword>
<proteinExistence type="predicted"/>
<reference evidence="2 3" key="1">
    <citation type="submission" date="2015-11" db="EMBL/GenBank/DDBJ databases">
        <title>Bacillus caseinolyticus sp nov.</title>
        <authorList>
            <person name="Dastager S.G."/>
            <person name="Mawlankar R."/>
        </authorList>
    </citation>
    <scope>NUCLEOTIDE SEQUENCE [LARGE SCALE GENOMIC DNA]</scope>
    <source>
        <strain evidence="2 3">SGD-V-76</strain>
    </source>
</reference>
<dbReference type="Proteomes" id="UP000053681">
    <property type="component" value="Unassembled WGS sequence"/>
</dbReference>
<evidence type="ECO:0008006" key="4">
    <source>
        <dbReference type="Google" id="ProtNLM"/>
    </source>
</evidence>
<name>A0A0V8JKQ2_9BACI</name>
<evidence type="ECO:0000313" key="2">
    <source>
        <dbReference type="EMBL" id="KSU87653.1"/>
    </source>
</evidence>
<sequence>MIVLLMRLLVIALLVYFVLFIIRYVRNPKRKLMQAKEQNEFYVVDEAENVRKNLELTYKGVLFEGEKYINEQIFSITMLLKNPDQLNDLTHEDIRLVSAKVSTLYPKAIISWKSPVREFLKNEPQKQ</sequence>
<comment type="caution">
    <text evidence="2">The sequence shown here is derived from an EMBL/GenBank/DDBJ whole genome shotgun (WGS) entry which is preliminary data.</text>
</comment>
<feature type="transmembrane region" description="Helical" evidence="1">
    <location>
        <begin position="6"/>
        <end position="25"/>
    </location>
</feature>
<protein>
    <recommendedName>
        <fullName evidence="4">Sigma-w pathway protein ysdB</fullName>
    </recommendedName>
</protein>
<keyword evidence="1" id="KW-0812">Transmembrane</keyword>
<keyword evidence="1" id="KW-0472">Membrane</keyword>
<evidence type="ECO:0000256" key="1">
    <source>
        <dbReference type="SAM" id="Phobius"/>
    </source>
</evidence>
<gene>
    <name evidence="2" type="ORF">AS180_12120</name>
</gene>
<evidence type="ECO:0000313" key="3">
    <source>
        <dbReference type="Proteomes" id="UP000053681"/>
    </source>
</evidence>
<dbReference type="AlphaFoldDB" id="A0A0V8JKQ2"/>